<feature type="domain" description="PUM-HD" evidence="8">
    <location>
        <begin position="78"/>
        <end position="422"/>
    </location>
</feature>
<keyword evidence="10" id="KW-1185">Reference proteome</keyword>
<dbReference type="Pfam" id="PF00806">
    <property type="entry name" value="PUF"/>
    <property type="match status" value="6"/>
</dbReference>
<comment type="subcellular location">
    <subcellularLocation>
        <location evidence="1">Cytoplasm</location>
    </subcellularLocation>
</comment>
<sequence length="426" mass="47551">MEKSSTGSDFETECENLLRCFDILEAINDATGQTSIAADSSSSSSSSSASSSSSSVPVPVAIPLYSENLWAVRSLSGRGDFGTSDFRFPSALQTIAFEHCTNHDLFSLAQDQEGSQCLQEKLSSGDSKILDKLFWVVSGFTFELMSGQYGRFVFGKFIESCNESQLALIILKITFQDQLFLLASVDKFGSSSVKKLIKVVAHLPPLLYHVMSALKRLFKFLMMTKPGSSVILQCLEPSYNHKNDFIYQAALEHCLYLACHEQGCINLNNFIDNMKGSRRKQILHLISVNAASLSRHRSGNYVVQHVLSLEDPFLIDAICFALRGHYVDLSLTKCGSFVVQKCLKYQNAVHYIIEELLNSDQILQVANDKYGNYVIQTALAETMRQDRLSVHQRLVTKLQQHLAALRVMKYGSNVYKWTTASHPCLA</sequence>
<dbReference type="KEGG" id="cic:CICLE_v10023507mg"/>
<dbReference type="GO" id="GO:0003729">
    <property type="term" value="F:mRNA binding"/>
    <property type="evidence" value="ECO:0007669"/>
    <property type="project" value="TreeGrafter"/>
</dbReference>
<protein>
    <recommendedName>
        <fullName evidence="8">PUM-HD domain-containing protein</fullName>
    </recommendedName>
</protein>
<dbReference type="InterPro" id="IPR001313">
    <property type="entry name" value="Pumilio_RNA-bd_rpt"/>
</dbReference>
<accession>V4VSD8</accession>
<evidence type="ECO:0000256" key="2">
    <source>
        <dbReference type="ARBA" id="ARBA00022490"/>
    </source>
</evidence>
<feature type="compositionally biased region" description="Low complexity" evidence="7">
    <location>
        <begin position="40"/>
        <end position="55"/>
    </location>
</feature>
<dbReference type="Proteomes" id="UP000030687">
    <property type="component" value="Unassembled WGS sequence"/>
</dbReference>
<evidence type="ECO:0000256" key="1">
    <source>
        <dbReference type="ARBA" id="ARBA00004496"/>
    </source>
</evidence>
<dbReference type="eggNOG" id="KOG2049">
    <property type="taxonomic scope" value="Eukaryota"/>
</dbReference>
<evidence type="ECO:0000313" key="9">
    <source>
        <dbReference type="EMBL" id="ESR56004.1"/>
    </source>
</evidence>
<reference evidence="9 10" key="1">
    <citation type="submission" date="2013-10" db="EMBL/GenBank/DDBJ databases">
        <authorList>
            <consortium name="International Citrus Genome Consortium"/>
            <person name="Jenkins J."/>
            <person name="Schmutz J."/>
            <person name="Prochnik S."/>
            <person name="Rokhsar D."/>
            <person name="Gmitter F."/>
            <person name="Ollitrault P."/>
            <person name="Machado M."/>
            <person name="Talon M."/>
            <person name="Wincker P."/>
            <person name="Jaillon O."/>
            <person name="Morgante M."/>
        </authorList>
    </citation>
    <scope>NUCLEOTIDE SEQUENCE</scope>
    <source>
        <strain evidence="10">cv. Clemenules</strain>
    </source>
</reference>
<dbReference type="SMART" id="SM00025">
    <property type="entry name" value="Pumilio"/>
    <property type="match status" value="6"/>
</dbReference>
<keyword evidence="4" id="KW-0810">Translation regulation</keyword>
<keyword evidence="2" id="KW-0963">Cytoplasm</keyword>
<gene>
    <name evidence="9" type="ORF">CICLE_v10023507mg</name>
</gene>
<dbReference type="InterPro" id="IPR033133">
    <property type="entry name" value="PUM-HD"/>
</dbReference>
<dbReference type="PANTHER" id="PTHR12537">
    <property type="entry name" value="RNA BINDING PROTEIN PUMILIO-RELATED"/>
    <property type="match status" value="1"/>
</dbReference>
<keyword evidence="5" id="KW-0694">RNA-binding</keyword>
<evidence type="ECO:0000256" key="7">
    <source>
        <dbReference type="SAM" id="MobiDB-lite"/>
    </source>
</evidence>
<dbReference type="PROSITE" id="PS50303">
    <property type="entry name" value="PUM_HD"/>
    <property type="match status" value="1"/>
</dbReference>
<evidence type="ECO:0000256" key="5">
    <source>
        <dbReference type="ARBA" id="ARBA00022884"/>
    </source>
</evidence>
<dbReference type="SUPFAM" id="SSF48371">
    <property type="entry name" value="ARM repeat"/>
    <property type="match status" value="1"/>
</dbReference>
<evidence type="ECO:0000256" key="4">
    <source>
        <dbReference type="ARBA" id="ARBA00022845"/>
    </source>
</evidence>
<dbReference type="PROSITE" id="PS50302">
    <property type="entry name" value="PUM"/>
    <property type="match status" value="1"/>
</dbReference>
<feature type="repeat" description="Pumilio" evidence="6">
    <location>
        <begin position="355"/>
        <end position="396"/>
    </location>
</feature>
<dbReference type="InterPro" id="IPR016024">
    <property type="entry name" value="ARM-type_fold"/>
</dbReference>
<dbReference type="Gramene" id="ESR56004">
    <property type="protein sequence ID" value="ESR56004"/>
    <property type="gene ID" value="CICLE_v10023507mg"/>
</dbReference>
<dbReference type="OMA" id="ELEHTQQ"/>
<dbReference type="Gene3D" id="1.25.10.10">
    <property type="entry name" value="Leucine-rich Repeat Variant"/>
    <property type="match status" value="1"/>
</dbReference>
<dbReference type="GO" id="GO:0006417">
    <property type="term" value="P:regulation of translation"/>
    <property type="evidence" value="ECO:0007669"/>
    <property type="project" value="UniProtKB-KW"/>
</dbReference>
<proteinExistence type="predicted"/>
<evidence type="ECO:0000256" key="6">
    <source>
        <dbReference type="PROSITE-ProRule" id="PRU00317"/>
    </source>
</evidence>
<evidence type="ECO:0000313" key="10">
    <source>
        <dbReference type="Proteomes" id="UP000030687"/>
    </source>
</evidence>
<dbReference type="AlphaFoldDB" id="V4VSD8"/>
<dbReference type="EMBL" id="KI536661">
    <property type="protein sequence ID" value="ESR56004.1"/>
    <property type="molecule type" value="Genomic_DNA"/>
</dbReference>
<dbReference type="GO" id="GO:0005737">
    <property type="term" value="C:cytoplasm"/>
    <property type="evidence" value="ECO:0007669"/>
    <property type="project" value="UniProtKB-SubCell"/>
</dbReference>
<dbReference type="InParanoid" id="V4VSD8"/>
<dbReference type="PANTHER" id="PTHR12537:SF137">
    <property type="entry name" value="PUMILIO HOMOLOG 16-RELATED"/>
    <property type="match status" value="1"/>
</dbReference>
<evidence type="ECO:0000256" key="3">
    <source>
        <dbReference type="ARBA" id="ARBA00022737"/>
    </source>
</evidence>
<keyword evidence="3" id="KW-0677">Repeat</keyword>
<name>V4VSD8_CITCL</name>
<organism evidence="9 10">
    <name type="scientific">Citrus clementina</name>
    <name type="common">Clementine</name>
    <name type="synonym">Citrus deliciosa x Citrus sinensis</name>
    <dbReference type="NCBI Taxonomy" id="85681"/>
    <lineage>
        <taxon>Eukaryota</taxon>
        <taxon>Viridiplantae</taxon>
        <taxon>Streptophyta</taxon>
        <taxon>Embryophyta</taxon>
        <taxon>Tracheophyta</taxon>
        <taxon>Spermatophyta</taxon>
        <taxon>Magnoliopsida</taxon>
        <taxon>eudicotyledons</taxon>
        <taxon>Gunneridae</taxon>
        <taxon>Pentapetalae</taxon>
        <taxon>rosids</taxon>
        <taxon>malvids</taxon>
        <taxon>Sapindales</taxon>
        <taxon>Rutaceae</taxon>
        <taxon>Aurantioideae</taxon>
        <taxon>Citrus</taxon>
    </lineage>
</organism>
<evidence type="ECO:0000259" key="8">
    <source>
        <dbReference type="PROSITE" id="PS50303"/>
    </source>
</evidence>
<feature type="region of interest" description="Disordered" evidence="7">
    <location>
        <begin position="36"/>
        <end position="57"/>
    </location>
</feature>
<dbReference type="InterPro" id="IPR011989">
    <property type="entry name" value="ARM-like"/>
</dbReference>